<dbReference type="RefSeq" id="WP_167991433.1">
    <property type="nucleotide sequence ID" value="NZ_JAATJL010000001.1"/>
</dbReference>
<evidence type="ECO:0000256" key="1">
    <source>
        <dbReference type="ARBA" id="ARBA00001933"/>
    </source>
</evidence>
<feature type="domain" description="Aminotransferase class V" evidence="5">
    <location>
        <begin position="21"/>
        <end position="232"/>
    </location>
</feature>
<evidence type="ECO:0000259" key="5">
    <source>
        <dbReference type="Pfam" id="PF00266"/>
    </source>
</evidence>
<comment type="cofactor">
    <cofactor evidence="1 4">
        <name>pyridoxal 5'-phosphate</name>
        <dbReference type="ChEBI" id="CHEBI:597326"/>
    </cofactor>
</comment>
<organism evidence="6 7">
    <name type="scientific">Arthrobacter pigmenti</name>
    <dbReference type="NCBI Taxonomy" id="271432"/>
    <lineage>
        <taxon>Bacteria</taxon>
        <taxon>Bacillati</taxon>
        <taxon>Actinomycetota</taxon>
        <taxon>Actinomycetes</taxon>
        <taxon>Micrococcales</taxon>
        <taxon>Micrococcaceae</taxon>
        <taxon>Arthrobacter</taxon>
    </lineage>
</organism>
<comment type="similarity">
    <text evidence="3">Belongs to the class-V pyridoxal-phosphate-dependent aminotransferase family.</text>
</comment>
<dbReference type="InterPro" id="IPR020578">
    <property type="entry name" value="Aminotrans_V_PyrdxlP_BS"/>
</dbReference>
<keyword evidence="6" id="KW-0456">Lyase</keyword>
<name>A0A846RIR1_9MICC</name>
<dbReference type="InterPro" id="IPR015424">
    <property type="entry name" value="PyrdxlP-dep_Trfase"/>
</dbReference>
<dbReference type="InterPro" id="IPR015421">
    <property type="entry name" value="PyrdxlP-dep_Trfase_major"/>
</dbReference>
<keyword evidence="2" id="KW-0663">Pyridoxal phosphate</keyword>
<dbReference type="Gene3D" id="3.90.1150.10">
    <property type="entry name" value="Aspartate Aminotransferase, domain 1"/>
    <property type="match status" value="1"/>
</dbReference>
<dbReference type="PANTHER" id="PTHR43586">
    <property type="entry name" value="CYSTEINE DESULFURASE"/>
    <property type="match status" value="1"/>
</dbReference>
<comment type="caution">
    <text evidence="6">The sequence shown here is derived from an EMBL/GenBank/DDBJ whole genome shotgun (WGS) entry which is preliminary data.</text>
</comment>
<dbReference type="InterPro" id="IPR000192">
    <property type="entry name" value="Aminotrans_V_dom"/>
</dbReference>
<dbReference type="Pfam" id="PF00266">
    <property type="entry name" value="Aminotran_5"/>
    <property type="match status" value="2"/>
</dbReference>
<dbReference type="PANTHER" id="PTHR43586:SF24">
    <property type="entry name" value="BLR4730 PROTEIN"/>
    <property type="match status" value="1"/>
</dbReference>
<dbReference type="InterPro" id="IPR015422">
    <property type="entry name" value="PyrdxlP-dep_Trfase_small"/>
</dbReference>
<evidence type="ECO:0000256" key="3">
    <source>
        <dbReference type="RuleBase" id="RU004075"/>
    </source>
</evidence>
<feature type="domain" description="Aminotransferase class V" evidence="5">
    <location>
        <begin position="244"/>
        <end position="362"/>
    </location>
</feature>
<dbReference type="GO" id="GO:0016829">
    <property type="term" value="F:lyase activity"/>
    <property type="evidence" value="ECO:0007669"/>
    <property type="project" value="UniProtKB-KW"/>
</dbReference>
<gene>
    <name evidence="6" type="ORF">BJ994_000646</name>
</gene>
<evidence type="ECO:0000313" key="6">
    <source>
        <dbReference type="EMBL" id="NJC21570.1"/>
    </source>
</evidence>
<evidence type="ECO:0000313" key="7">
    <source>
        <dbReference type="Proteomes" id="UP000547458"/>
    </source>
</evidence>
<protein>
    <submittedName>
        <fullName evidence="6">Selenocysteine lyase/cysteine desulfurase</fullName>
    </submittedName>
</protein>
<dbReference type="Gene3D" id="3.40.640.10">
    <property type="entry name" value="Type I PLP-dependent aspartate aminotransferase-like (Major domain)"/>
    <property type="match status" value="1"/>
</dbReference>
<dbReference type="Proteomes" id="UP000547458">
    <property type="component" value="Unassembled WGS sequence"/>
</dbReference>
<dbReference type="SUPFAM" id="SSF53383">
    <property type="entry name" value="PLP-dependent transferases"/>
    <property type="match status" value="1"/>
</dbReference>
<dbReference type="AlphaFoldDB" id="A0A846RIR1"/>
<dbReference type="PROSITE" id="PS00595">
    <property type="entry name" value="AA_TRANSFER_CLASS_5"/>
    <property type="match status" value="1"/>
</dbReference>
<keyword evidence="7" id="KW-1185">Reference proteome</keyword>
<accession>A0A846RIR1</accession>
<reference evidence="6 7" key="1">
    <citation type="submission" date="2020-03" db="EMBL/GenBank/DDBJ databases">
        <title>Sequencing the genomes of 1000 actinobacteria strains.</title>
        <authorList>
            <person name="Klenk H.-P."/>
        </authorList>
    </citation>
    <scope>NUCLEOTIDE SEQUENCE [LARGE SCALE GENOMIC DNA]</scope>
    <source>
        <strain evidence="6 7">DSM 16403</strain>
    </source>
</reference>
<proteinExistence type="inferred from homology"/>
<dbReference type="EMBL" id="JAATJL010000001">
    <property type="protein sequence ID" value="NJC21570.1"/>
    <property type="molecule type" value="Genomic_DNA"/>
</dbReference>
<sequence length="374" mass="39932">MPLNLTQLRADTGGAGKVTHFNNAGSSLMPRQVTDAVVGHLRREEEIGGYEAAAEAAPNLDRVRVSLAQLIGANPGDIALTESGSNAWAAAVSALSLTAPRVLLARTEYAGNVLALRRLARHRNLQLVVLEDDDGGKPSVDHLQQELATGDVGLVALTHVPMTGGPVNPAAEFGSLCRDAGVPLALDACQSVGQMPLNVAELGCDILVGTGRKFLRGPRGTAFAYVNPDLHGAEARMLESREASMAGRLGLGRAVDYALELGVEAIRDRILKLAGIMHARLAELPGVELHTEPQHGIMTFSVRHKTPAEVKEHLARERVNVSMVQHAPSTPDAVLYATLEDEPTAVRASVHCFNTEAEIDRLVEVLTQLQRTNR</sequence>
<evidence type="ECO:0000256" key="2">
    <source>
        <dbReference type="ARBA" id="ARBA00022898"/>
    </source>
</evidence>
<evidence type="ECO:0000256" key="4">
    <source>
        <dbReference type="RuleBase" id="RU004504"/>
    </source>
</evidence>